<dbReference type="FunFam" id="3.90.70.10:FF:000055">
    <property type="entry name" value="cysteine protease XCP2"/>
    <property type="match status" value="1"/>
</dbReference>
<keyword evidence="9" id="KW-0560">Oxidoreductase</keyword>
<feature type="transmembrane region" description="Helical" evidence="15">
    <location>
        <begin position="788"/>
        <end position="807"/>
    </location>
</feature>
<feature type="transmembrane region" description="Helical" evidence="15">
    <location>
        <begin position="828"/>
        <end position="850"/>
    </location>
</feature>
<evidence type="ECO:0000256" key="4">
    <source>
        <dbReference type="ARBA" id="ARBA00022475"/>
    </source>
</evidence>
<dbReference type="InterPro" id="IPR025661">
    <property type="entry name" value="Pept_asp_AS"/>
</dbReference>
<dbReference type="GO" id="GO:0010623">
    <property type="term" value="P:programmed cell death involved in cell development"/>
    <property type="evidence" value="ECO:0007669"/>
    <property type="project" value="UniProtKB-ARBA"/>
</dbReference>
<name>A0A811PKU1_9POAL</name>
<dbReference type="PROSITE" id="PS00639">
    <property type="entry name" value="THIOL_PROTEASE_HIS"/>
    <property type="match status" value="1"/>
</dbReference>
<evidence type="ECO:0000256" key="10">
    <source>
        <dbReference type="ARBA" id="ARBA00023027"/>
    </source>
</evidence>
<keyword evidence="10" id="KW-0520">NAD</keyword>
<dbReference type="InterPro" id="IPR013201">
    <property type="entry name" value="Prot_inhib_I29"/>
</dbReference>
<keyword evidence="12" id="KW-1015">Disulfide bond</keyword>
<keyword evidence="15" id="KW-0812">Transmembrane</keyword>
<feature type="region of interest" description="Disordered" evidence="14">
    <location>
        <begin position="386"/>
        <end position="445"/>
    </location>
</feature>
<feature type="domain" description="Peptidase C1A papain C-terminal" evidence="17">
    <location>
        <begin position="133"/>
        <end position="348"/>
    </location>
</feature>
<dbReference type="InterPro" id="IPR000668">
    <property type="entry name" value="Peptidase_C1A_C"/>
</dbReference>
<evidence type="ECO:0000256" key="2">
    <source>
        <dbReference type="ARBA" id="ARBA00004236"/>
    </source>
</evidence>
<dbReference type="PROSITE" id="PS00139">
    <property type="entry name" value="THIOL_PROTEASE_CYS"/>
    <property type="match status" value="1"/>
</dbReference>
<keyword evidence="6" id="KW-0645">Protease</keyword>
<dbReference type="InterPro" id="IPR002225">
    <property type="entry name" value="3Beta_OHSteriod_DH/Estase"/>
</dbReference>
<keyword evidence="13" id="KW-0325">Glycoprotein</keyword>
<dbReference type="Gene3D" id="3.40.50.720">
    <property type="entry name" value="NAD(P)-binding Rossmann-like Domain"/>
    <property type="match status" value="1"/>
</dbReference>
<keyword evidence="5" id="KW-0926">Vacuole</keyword>
<feature type="chain" id="PRO_5032860160" evidence="16">
    <location>
        <begin position="20"/>
        <end position="884"/>
    </location>
</feature>
<dbReference type="FunFam" id="3.40.50.720:FF:000138">
    <property type="entry name" value="Short-chain dehydrogenase/reductase family 42E member 1"/>
    <property type="match status" value="1"/>
</dbReference>
<dbReference type="InterPro" id="IPR039417">
    <property type="entry name" value="Peptidase_C1A_papain-like"/>
</dbReference>
<evidence type="ECO:0000256" key="3">
    <source>
        <dbReference type="ARBA" id="ARBA00008455"/>
    </source>
</evidence>
<proteinExistence type="inferred from homology"/>
<evidence type="ECO:0000256" key="8">
    <source>
        <dbReference type="ARBA" id="ARBA00022801"/>
    </source>
</evidence>
<dbReference type="PANTHER" id="PTHR12411">
    <property type="entry name" value="CYSTEINE PROTEASE FAMILY C1-RELATED"/>
    <property type="match status" value="1"/>
</dbReference>
<evidence type="ECO:0000256" key="16">
    <source>
        <dbReference type="SAM" id="SignalP"/>
    </source>
</evidence>
<feature type="compositionally biased region" description="Basic and acidic residues" evidence="14">
    <location>
        <begin position="402"/>
        <end position="425"/>
    </location>
</feature>
<dbReference type="SMART" id="SM00848">
    <property type="entry name" value="Inhibitor_I29"/>
    <property type="match status" value="1"/>
</dbReference>
<comment type="caution">
    <text evidence="19">The sequence shown here is derived from an EMBL/GenBank/DDBJ whole genome shotgun (WGS) entry which is preliminary data.</text>
</comment>
<dbReference type="GO" id="GO:0005773">
    <property type="term" value="C:vacuole"/>
    <property type="evidence" value="ECO:0007669"/>
    <property type="project" value="UniProtKB-SubCell"/>
</dbReference>
<evidence type="ECO:0000313" key="19">
    <source>
        <dbReference type="EMBL" id="CAD6242666.1"/>
    </source>
</evidence>
<dbReference type="Gene3D" id="3.90.70.10">
    <property type="entry name" value="Cysteine proteinases"/>
    <property type="match status" value="1"/>
</dbReference>
<dbReference type="GO" id="GO:0008234">
    <property type="term" value="F:cysteine-type peptidase activity"/>
    <property type="evidence" value="ECO:0007669"/>
    <property type="project" value="InterPro"/>
</dbReference>
<feature type="region of interest" description="Disordered" evidence="14">
    <location>
        <begin position="351"/>
        <end position="374"/>
    </location>
</feature>
<comment type="subcellular location">
    <subcellularLocation>
        <location evidence="2">Cell membrane</location>
    </subcellularLocation>
    <subcellularLocation>
        <location evidence="1">Vacuole</location>
    </subcellularLocation>
</comment>
<dbReference type="GO" id="GO:0006508">
    <property type="term" value="P:proteolysis"/>
    <property type="evidence" value="ECO:0007669"/>
    <property type="project" value="UniProtKB-KW"/>
</dbReference>
<comment type="similarity">
    <text evidence="3">Belongs to the peptidase C1 family.</text>
</comment>
<evidence type="ECO:0000256" key="6">
    <source>
        <dbReference type="ARBA" id="ARBA00022670"/>
    </source>
</evidence>
<dbReference type="InterPro" id="IPR036291">
    <property type="entry name" value="NAD(P)-bd_dom_sf"/>
</dbReference>
<feature type="compositionally biased region" description="Basic and acidic residues" evidence="14">
    <location>
        <begin position="358"/>
        <end position="367"/>
    </location>
</feature>
<dbReference type="OrthoDB" id="2735536at2759"/>
<dbReference type="InterPro" id="IPR025660">
    <property type="entry name" value="Pept_his_AS"/>
</dbReference>
<dbReference type="Pfam" id="PF01073">
    <property type="entry name" value="3Beta_HSD"/>
    <property type="match status" value="1"/>
</dbReference>
<evidence type="ECO:0000256" key="14">
    <source>
        <dbReference type="SAM" id="MobiDB-lite"/>
    </source>
</evidence>
<dbReference type="CDD" id="cd02248">
    <property type="entry name" value="Peptidase_C1A"/>
    <property type="match status" value="1"/>
</dbReference>
<keyword evidence="4" id="KW-1003">Cell membrane</keyword>
<dbReference type="Pfam" id="PF08246">
    <property type="entry name" value="Inhibitor_I29"/>
    <property type="match status" value="1"/>
</dbReference>
<keyword evidence="7 16" id="KW-0732">Signal</keyword>
<evidence type="ECO:0000256" key="12">
    <source>
        <dbReference type="ARBA" id="ARBA00023157"/>
    </source>
</evidence>
<dbReference type="Proteomes" id="UP000604825">
    <property type="component" value="Unassembled WGS sequence"/>
</dbReference>
<keyword evidence="11 15" id="KW-0472">Membrane</keyword>
<dbReference type="PROSITE" id="PS51257">
    <property type="entry name" value="PROKAR_LIPOPROTEIN"/>
    <property type="match status" value="1"/>
</dbReference>
<dbReference type="InterPro" id="IPR028110">
    <property type="entry name" value="TMEM254"/>
</dbReference>
<keyword evidence="20" id="KW-1185">Reference proteome</keyword>
<evidence type="ECO:0000313" key="20">
    <source>
        <dbReference type="Proteomes" id="UP000604825"/>
    </source>
</evidence>
<evidence type="ECO:0000256" key="9">
    <source>
        <dbReference type="ARBA" id="ARBA00023002"/>
    </source>
</evidence>
<dbReference type="PROSITE" id="PS00640">
    <property type="entry name" value="THIOL_PROTEASE_ASN"/>
    <property type="match status" value="1"/>
</dbReference>
<dbReference type="InterPro" id="IPR013128">
    <property type="entry name" value="Peptidase_C1A"/>
</dbReference>
<keyword evidence="15" id="KW-1133">Transmembrane helix</keyword>
<evidence type="ECO:0000259" key="18">
    <source>
        <dbReference type="SMART" id="SM00848"/>
    </source>
</evidence>
<dbReference type="SMART" id="SM00645">
    <property type="entry name" value="Pept_C1"/>
    <property type="match status" value="1"/>
</dbReference>
<dbReference type="Pfam" id="PF00112">
    <property type="entry name" value="Peptidase_C1"/>
    <property type="match status" value="1"/>
</dbReference>
<dbReference type="SUPFAM" id="SSF54001">
    <property type="entry name" value="Cysteine proteinases"/>
    <property type="match status" value="1"/>
</dbReference>
<evidence type="ECO:0000256" key="15">
    <source>
        <dbReference type="SAM" id="Phobius"/>
    </source>
</evidence>
<evidence type="ECO:0000256" key="5">
    <source>
        <dbReference type="ARBA" id="ARBA00022554"/>
    </source>
</evidence>
<dbReference type="EMBL" id="CAJGYO010000007">
    <property type="protein sequence ID" value="CAD6242666.1"/>
    <property type="molecule type" value="Genomic_DNA"/>
</dbReference>
<evidence type="ECO:0000256" key="1">
    <source>
        <dbReference type="ARBA" id="ARBA00004116"/>
    </source>
</evidence>
<dbReference type="GO" id="GO:0006694">
    <property type="term" value="P:steroid biosynthetic process"/>
    <property type="evidence" value="ECO:0007669"/>
    <property type="project" value="InterPro"/>
</dbReference>
<dbReference type="Pfam" id="PF14934">
    <property type="entry name" value="TMEM254"/>
    <property type="match status" value="1"/>
</dbReference>
<dbReference type="InterPro" id="IPR038765">
    <property type="entry name" value="Papain-like_cys_pep_sf"/>
</dbReference>
<evidence type="ECO:0000259" key="17">
    <source>
        <dbReference type="SMART" id="SM00645"/>
    </source>
</evidence>
<dbReference type="GO" id="GO:0005886">
    <property type="term" value="C:plasma membrane"/>
    <property type="evidence" value="ECO:0007669"/>
    <property type="project" value="UniProtKB-SubCell"/>
</dbReference>
<evidence type="ECO:0000256" key="7">
    <source>
        <dbReference type="ARBA" id="ARBA00022729"/>
    </source>
</evidence>
<reference evidence="19" key="1">
    <citation type="submission" date="2020-10" db="EMBL/GenBank/DDBJ databases">
        <authorList>
            <person name="Han B."/>
            <person name="Lu T."/>
            <person name="Zhao Q."/>
            <person name="Huang X."/>
            <person name="Zhao Y."/>
        </authorList>
    </citation>
    <scope>NUCLEOTIDE SEQUENCE</scope>
</reference>
<feature type="domain" description="Cathepsin propeptide inhibitor" evidence="18">
    <location>
        <begin position="45"/>
        <end position="101"/>
    </location>
</feature>
<dbReference type="AlphaFoldDB" id="A0A811PKU1"/>
<protein>
    <submittedName>
        <fullName evidence="19">Uncharacterized protein</fullName>
    </submittedName>
</protein>
<dbReference type="SUPFAM" id="SSF51735">
    <property type="entry name" value="NAD(P)-binding Rossmann-fold domains"/>
    <property type="match status" value="1"/>
</dbReference>
<accession>A0A811PKU1</accession>
<evidence type="ECO:0000256" key="11">
    <source>
        <dbReference type="ARBA" id="ARBA00023136"/>
    </source>
</evidence>
<evidence type="ECO:0000256" key="13">
    <source>
        <dbReference type="ARBA" id="ARBA00023180"/>
    </source>
</evidence>
<feature type="signal peptide" evidence="16">
    <location>
        <begin position="1"/>
        <end position="19"/>
    </location>
</feature>
<dbReference type="GO" id="GO:0016616">
    <property type="term" value="F:oxidoreductase activity, acting on the CH-OH group of donors, NAD or NADP as acceptor"/>
    <property type="evidence" value="ECO:0007669"/>
    <property type="project" value="InterPro"/>
</dbReference>
<keyword evidence="8" id="KW-0378">Hydrolase</keyword>
<gene>
    <name evidence="19" type="ORF">NCGR_LOCUS28091</name>
</gene>
<dbReference type="InterPro" id="IPR000169">
    <property type="entry name" value="Pept_cys_AS"/>
</dbReference>
<dbReference type="PRINTS" id="PR00705">
    <property type="entry name" value="PAPAIN"/>
</dbReference>
<feature type="transmembrane region" description="Helical" evidence="15">
    <location>
        <begin position="862"/>
        <end position="879"/>
    </location>
</feature>
<organism evidence="19 20">
    <name type="scientific">Miscanthus lutarioriparius</name>
    <dbReference type="NCBI Taxonomy" id="422564"/>
    <lineage>
        <taxon>Eukaryota</taxon>
        <taxon>Viridiplantae</taxon>
        <taxon>Streptophyta</taxon>
        <taxon>Embryophyta</taxon>
        <taxon>Tracheophyta</taxon>
        <taxon>Spermatophyta</taxon>
        <taxon>Magnoliopsida</taxon>
        <taxon>Liliopsida</taxon>
        <taxon>Poales</taxon>
        <taxon>Poaceae</taxon>
        <taxon>PACMAD clade</taxon>
        <taxon>Panicoideae</taxon>
        <taxon>Andropogonodae</taxon>
        <taxon>Andropogoneae</taxon>
        <taxon>Saccharinae</taxon>
        <taxon>Miscanthus</taxon>
    </lineage>
</organism>
<sequence>MEPKLPLLVLFLAFAACSASHHRDPSVVGYSQEDLALPSRLVNLFKSWSVKHSKIYASPKEKVKRYGIFKQNLMHIAETNRKNGSYWLGLNQFADIAHEEFKANYLGLKQGLSRMGAQTRTPTTFRYAATPNLPWSVDWRYKGAVTPVKNQGKCGSCWAFSSVAAVEGINQIVTGKLVSLSEQELMDCDTTLDHGCEGGLMDFAFAYIMGSQGIHAEDEYPYLMEEGYCKEKQPQANVVTITGYEDVPENSEISLLKALAHQPVSVGIAAGSRDFQFYKGGVFDGACSDELDHALTAVGYGSSYGQNYITMKNSWGINWGEQGYVRIKMGTGKPEGVCGIYTMASYPVKNKANSPEGIRSRPLHEFTESQSRLHRPVGLGRAELLTLRPGSQPGIGRRRPVPRREDASERERGDRGRAVRGDGRAGLRRSRPLPRAAPPRCPRGPVLDLRASSSWSQQLLDAGVRIIQGDIRKKDDVGRAFRGVDCVFHLASYGMSGKEMVQTGRTDEVNINGTCNVLDACHEQGVRRLVYVSTYNVVFGGKPIANGNEALPYFPIEDHVDAYGRSKSVAEQLVLKSNGRPAKSDKITRLYTCAIRPAAIYGPGEERHLPRILSLAKLGLTFFKIGGPDVKTDWVYIDNLVLALILASMGLLDDIPDRKGTPVAAGQAYFICDGSPCNTFDFIIKPLFQSLDYSVPQVTLDTSVALAISKIFLFISTLFYPWLDSKWMPQPLILPAEVYKVGVTHYFSFLKAREELGYVPMVRPHEGLAATISYWQERKRRELDGPTIFTWLAVTIGMLAVFSAACLPPVGPLKWVLDIHLFVFRSMLVIRLVLMIAIALHFGEAVYAWFLAKKVDPRNATGWFWQTFALGFFSLRYLLKRARG</sequence>